<proteinExistence type="predicted"/>
<dbReference type="AlphaFoldDB" id="A0A9P6GBH9"/>
<sequence length="46" mass="5387">MVSHRIAPFSALLRLMADRLPRFFTSMGTRSPRVGLRILLREKMTR</sequence>
<reference evidence="1" key="1">
    <citation type="journal article" date="2020" name="Mol. Plant Microbe Interact.">
        <title>Genome Sequence of the Biocontrol Agent Coniothyrium minitans strain Conio (IMI 134523).</title>
        <authorList>
            <person name="Patel D."/>
            <person name="Shittu T.A."/>
            <person name="Baroncelli R."/>
            <person name="Muthumeenakshi S."/>
            <person name="Osborne T.H."/>
            <person name="Janganan T.K."/>
            <person name="Sreenivasaprasad S."/>
        </authorList>
    </citation>
    <scope>NUCLEOTIDE SEQUENCE</scope>
    <source>
        <strain evidence="1">Conio</strain>
    </source>
</reference>
<gene>
    <name evidence="1" type="ORF">PMIN01_09365</name>
</gene>
<evidence type="ECO:0000313" key="2">
    <source>
        <dbReference type="Proteomes" id="UP000756921"/>
    </source>
</evidence>
<protein>
    <submittedName>
        <fullName evidence="1">Uncharacterized protein</fullName>
    </submittedName>
</protein>
<evidence type="ECO:0000313" key="1">
    <source>
        <dbReference type="EMBL" id="KAF9732507.1"/>
    </source>
</evidence>
<keyword evidence="2" id="KW-1185">Reference proteome</keyword>
<accession>A0A9P6GBH9</accession>
<comment type="caution">
    <text evidence="1">The sequence shown here is derived from an EMBL/GenBank/DDBJ whole genome shotgun (WGS) entry which is preliminary data.</text>
</comment>
<dbReference type="EMBL" id="WJXW01000010">
    <property type="protein sequence ID" value="KAF9732507.1"/>
    <property type="molecule type" value="Genomic_DNA"/>
</dbReference>
<name>A0A9P6GBH9_9PLEO</name>
<organism evidence="1 2">
    <name type="scientific">Paraphaeosphaeria minitans</name>
    <dbReference type="NCBI Taxonomy" id="565426"/>
    <lineage>
        <taxon>Eukaryota</taxon>
        <taxon>Fungi</taxon>
        <taxon>Dikarya</taxon>
        <taxon>Ascomycota</taxon>
        <taxon>Pezizomycotina</taxon>
        <taxon>Dothideomycetes</taxon>
        <taxon>Pleosporomycetidae</taxon>
        <taxon>Pleosporales</taxon>
        <taxon>Massarineae</taxon>
        <taxon>Didymosphaeriaceae</taxon>
        <taxon>Paraphaeosphaeria</taxon>
    </lineage>
</organism>
<dbReference type="Proteomes" id="UP000756921">
    <property type="component" value="Unassembled WGS sequence"/>
</dbReference>